<keyword evidence="4" id="KW-0326">Glycosidase</keyword>
<dbReference type="GO" id="GO:0004559">
    <property type="term" value="F:alpha-mannosidase activity"/>
    <property type="evidence" value="ECO:0007669"/>
    <property type="project" value="InterPro"/>
</dbReference>
<protein>
    <submittedName>
        <fullName evidence="8">Alpha-mannosidase</fullName>
    </submittedName>
</protein>
<gene>
    <name evidence="8" type="ORF">KD144_18900</name>
</gene>
<evidence type="ECO:0000256" key="2">
    <source>
        <dbReference type="ARBA" id="ARBA00022723"/>
    </source>
</evidence>
<dbReference type="GO" id="GO:0030246">
    <property type="term" value="F:carbohydrate binding"/>
    <property type="evidence" value="ECO:0007669"/>
    <property type="project" value="InterPro"/>
</dbReference>
<dbReference type="InterPro" id="IPR027291">
    <property type="entry name" value="Glyco_hydro_38_N_sf"/>
</dbReference>
<evidence type="ECO:0000259" key="6">
    <source>
        <dbReference type="Pfam" id="PF07748"/>
    </source>
</evidence>
<feature type="domain" description="Glycosyl hydrolases family 38 C-terminal" evidence="7">
    <location>
        <begin position="816"/>
        <end position="876"/>
    </location>
</feature>
<dbReference type="GO" id="GO:0006013">
    <property type="term" value="P:mannose metabolic process"/>
    <property type="evidence" value="ECO:0007669"/>
    <property type="project" value="InterPro"/>
</dbReference>
<evidence type="ECO:0000313" key="8">
    <source>
        <dbReference type="EMBL" id="MBR8671607.1"/>
    </source>
</evidence>
<sequence>MKKTKRVHIVAHSHWDHEWYFTIEDSHVLLIQNMDYLIDTLEKDPDFTSYCFDAQLSVIERYLEIRPQMKERLMKLVKERRLFIGPWYTQTDSLLVKTEAVIRNLLYGYKLGEEMGHSMAIGYSPDIFGQHAYFPSFYKEFGMDYSIFQRGIYTDQMEDDLNFIWEAPNGETIKTNNIFFGYGPGKFLSSDKAYVQERLMPILNRLSEMNQHTDVLLLPSGGDQVLVRKDFPRIIKELNELDSPYEFILSDYESFMEEAWQEEAFKNVIEGELLACQKSRIHNTCRSERYDIKRLNYLVENRVVHSLEPLAIIAKDCGIEFPQEWLDIIWKKMFDSHAHNGIGASNSDDANRDIVTRLTSAMRITEGLINLLKKQMTTAVSKQIGEKDIITVFNTNPHIHTGTINAVVFTNEDSFSIGDTEGEEIEYSITKQELLQGGRKVIVTAQGEKEVEIPDYYRSEIVIKSENIPAMGYCAYIIKPAKERSNVLTKNDGEQIENEVLSVRFSNGCLELLNKNDQTVMRDFMRFDDVADAGDSFDFSPLEGDSPIIIDKPELIEIENSNLFKRMSIKHHVKLPKDIEERKEKHITTPFEIRTEFELRAGESFLRVRHIIDNKVKDHRVRVLLKSNVRNPEKSYADQGFTLMERSVVNPNLETWRERGFVEAPVPIYPLENIVALSDDTQAFAVFVGGMKEYEVLPQSDELSLTLFRSNGLLGKDDLMWRPGRASGINNKVVYTPDAQMLEEMVLEYALYANSSPLSKEEIFKQANHFEGHQESYQLQALNTFEDRLERFEIPFPVEKLPANTSLFELDNPAVFMSTCKKAWSDDAVVIRLFNPTEQEQKVKVLSDKVSTLWQSTLAEEKLEEIKDSKLVIQPKDYVTIIME</sequence>
<dbReference type="Pfam" id="PF17677">
    <property type="entry name" value="Glyco_hydro38C2"/>
    <property type="match status" value="1"/>
</dbReference>
<dbReference type="InterPro" id="IPR037094">
    <property type="entry name" value="Glyco_hydro_38_cen_sf"/>
</dbReference>
<dbReference type="InterPro" id="IPR041147">
    <property type="entry name" value="GH38_C"/>
</dbReference>
<dbReference type="Pfam" id="PF07748">
    <property type="entry name" value="Glyco_hydro_38C"/>
    <property type="match status" value="1"/>
</dbReference>
<dbReference type="InterPro" id="IPR011330">
    <property type="entry name" value="Glyco_hydro/deAcase_b/a-brl"/>
</dbReference>
<dbReference type="SUPFAM" id="SSF88688">
    <property type="entry name" value="Families 57/38 glycoside transferase middle domain"/>
    <property type="match status" value="1"/>
</dbReference>
<dbReference type="GO" id="GO:0046872">
    <property type="term" value="F:metal ion binding"/>
    <property type="evidence" value="ECO:0007669"/>
    <property type="project" value="UniProtKB-KW"/>
</dbReference>
<comment type="caution">
    <text evidence="8">The sequence shown here is derived from an EMBL/GenBank/DDBJ whole genome shotgun (WGS) entry which is preliminary data.</text>
</comment>
<dbReference type="PANTHER" id="PTHR46017:SF2">
    <property type="entry name" value="MANNOSYLGLYCERATE HYDROLASE"/>
    <property type="match status" value="1"/>
</dbReference>
<dbReference type="Gene3D" id="3.20.110.10">
    <property type="entry name" value="Glycoside hydrolase 38, N terminal domain"/>
    <property type="match status" value="1"/>
</dbReference>
<dbReference type="Gene3D" id="2.60.40.2220">
    <property type="match status" value="1"/>
</dbReference>
<dbReference type="RefSeq" id="WP_212120813.1">
    <property type="nucleotide sequence ID" value="NZ_JAGTPX020000010.1"/>
</dbReference>
<dbReference type="InterPro" id="IPR000602">
    <property type="entry name" value="Glyco_hydro_38_N"/>
</dbReference>
<dbReference type="EMBL" id="JAGTPX010000024">
    <property type="protein sequence ID" value="MBR8671607.1"/>
    <property type="molecule type" value="Genomic_DNA"/>
</dbReference>
<accession>A0A941JS76</accession>
<dbReference type="SUPFAM" id="SSF74650">
    <property type="entry name" value="Galactose mutarotase-like"/>
    <property type="match status" value="1"/>
</dbReference>
<dbReference type="InterPro" id="IPR011682">
    <property type="entry name" value="Glyco_hydro_38_C"/>
</dbReference>
<evidence type="ECO:0000256" key="4">
    <source>
        <dbReference type="ARBA" id="ARBA00023295"/>
    </source>
</evidence>
<name>A0A941JS76_NIACI</name>
<dbReference type="CDD" id="cd10815">
    <property type="entry name" value="GH38N_AMII_EcMngB_like"/>
    <property type="match status" value="1"/>
</dbReference>
<dbReference type="InterPro" id="IPR028995">
    <property type="entry name" value="Glyco_hydro_57/38_cen_sf"/>
</dbReference>
<feature type="domain" description="Glycosyl hydrolase family 38 C-terminal" evidence="6">
    <location>
        <begin position="496"/>
        <end position="710"/>
    </location>
</feature>
<dbReference type="Gene3D" id="1.20.1270.50">
    <property type="entry name" value="Glycoside hydrolase family 38, central domain"/>
    <property type="match status" value="1"/>
</dbReference>
<organism evidence="8">
    <name type="scientific">Niallia circulans</name>
    <name type="common">Bacillus circulans</name>
    <dbReference type="NCBI Taxonomy" id="1397"/>
    <lineage>
        <taxon>Bacteria</taxon>
        <taxon>Bacillati</taxon>
        <taxon>Bacillota</taxon>
        <taxon>Bacilli</taxon>
        <taxon>Bacillales</taxon>
        <taxon>Bacillaceae</taxon>
        <taxon>Niallia</taxon>
    </lineage>
</organism>
<dbReference type="AlphaFoldDB" id="A0A941JS76"/>
<evidence type="ECO:0000256" key="1">
    <source>
        <dbReference type="ARBA" id="ARBA00009792"/>
    </source>
</evidence>
<dbReference type="InterPro" id="IPR011013">
    <property type="entry name" value="Gal_mutarotase_sf_dom"/>
</dbReference>
<dbReference type="GO" id="GO:0009313">
    <property type="term" value="P:oligosaccharide catabolic process"/>
    <property type="evidence" value="ECO:0007669"/>
    <property type="project" value="TreeGrafter"/>
</dbReference>
<feature type="domain" description="Glycoside hydrolase family 38 N-terminal" evidence="5">
    <location>
        <begin position="7"/>
        <end position="259"/>
    </location>
</feature>
<evidence type="ECO:0000259" key="7">
    <source>
        <dbReference type="Pfam" id="PF17677"/>
    </source>
</evidence>
<keyword evidence="3" id="KW-0378">Hydrolase</keyword>
<dbReference type="PANTHER" id="PTHR46017">
    <property type="entry name" value="ALPHA-MANNOSIDASE 2C1"/>
    <property type="match status" value="1"/>
</dbReference>
<evidence type="ECO:0000259" key="5">
    <source>
        <dbReference type="Pfam" id="PF01074"/>
    </source>
</evidence>
<evidence type="ECO:0000256" key="3">
    <source>
        <dbReference type="ARBA" id="ARBA00022801"/>
    </source>
</evidence>
<proteinExistence type="inferred from homology"/>
<comment type="similarity">
    <text evidence="1">Belongs to the glycosyl hydrolase 38 family.</text>
</comment>
<dbReference type="Pfam" id="PF01074">
    <property type="entry name" value="Glyco_hydro_38N"/>
    <property type="match status" value="1"/>
</dbReference>
<dbReference type="Gene3D" id="2.70.98.30">
    <property type="entry name" value="Golgi alpha-mannosidase II, domain 4"/>
    <property type="match status" value="1"/>
</dbReference>
<reference evidence="8" key="1">
    <citation type="submission" date="2021-04" db="EMBL/GenBank/DDBJ databases">
        <title>Genomic analysis of electroactive and textile dye degrading Bacillus circulans strain: DC10 isolated from constructed wetland-microbial fuel cells treating textile dye wastewaters.</title>
        <authorList>
            <person name="Patel D.U."/>
            <person name="Desai C.R."/>
        </authorList>
    </citation>
    <scope>NUCLEOTIDE SEQUENCE</scope>
    <source>
        <strain evidence="8">DC10</strain>
    </source>
</reference>
<dbReference type="SUPFAM" id="SSF88713">
    <property type="entry name" value="Glycoside hydrolase/deacetylase"/>
    <property type="match status" value="1"/>
</dbReference>
<keyword evidence="2" id="KW-0479">Metal-binding</keyword>